<dbReference type="CDD" id="cd16917">
    <property type="entry name" value="HATPase_UhpB-NarQ-NarX-like"/>
    <property type="match status" value="1"/>
</dbReference>
<dbReference type="RefSeq" id="WP_345052112.1">
    <property type="nucleotide sequence ID" value="NZ_BAABDK010000011.1"/>
</dbReference>
<dbReference type="SUPFAM" id="SSF55874">
    <property type="entry name" value="ATPase domain of HSP90 chaperone/DNA topoisomerase II/histidine kinase"/>
    <property type="match status" value="1"/>
</dbReference>
<dbReference type="NCBIfam" id="TIGR00229">
    <property type="entry name" value="sensory_box"/>
    <property type="match status" value="2"/>
</dbReference>
<feature type="domain" description="Histidine kinase" evidence="6">
    <location>
        <begin position="720"/>
        <end position="907"/>
    </location>
</feature>
<dbReference type="InterPro" id="IPR003594">
    <property type="entry name" value="HATPase_dom"/>
</dbReference>
<dbReference type="PROSITE" id="PS50112">
    <property type="entry name" value="PAS"/>
    <property type="match status" value="1"/>
</dbReference>
<evidence type="ECO:0000256" key="5">
    <source>
        <dbReference type="ARBA" id="ARBA00023012"/>
    </source>
</evidence>
<dbReference type="PANTHER" id="PTHR24421:SF10">
    <property type="entry name" value="NITRATE_NITRITE SENSOR PROTEIN NARQ"/>
    <property type="match status" value="1"/>
</dbReference>
<evidence type="ECO:0000256" key="1">
    <source>
        <dbReference type="ARBA" id="ARBA00000085"/>
    </source>
</evidence>
<dbReference type="Pfam" id="PF02518">
    <property type="entry name" value="HATPase_c"/>
    <property type="match status" value="1"/>
</dbReference>
<keyword evidence="5" id="KW-0902">Two-component regulatory system</keyword>
<keyword evidence="3" id="KW-0808">Transferase</keyword>
<dbReference type="SUPFAM" id="SSF55785">
    <property type="entry name" value="PYP-like sensor domain (PAS domain)"/>
    <property type="match status" value="5"/>
</dbReference>
<dbReference type="InterPro" id="IPR000700">
    <property type="entry name" value="PAS-assoc_C"/>
</dbReference>
<dbReference type="InterPro" id="IPR013655">
    <property type="entry name" value="PAS_fold_3"/>
</dbReference>
<dbReference type="SMART" id="SM00091">
    <property type="entry name" value="PAS"/>
    <property type="match status" value="5"/>
</dbReference>
<dbReference type="PANTHER" id="PTHR24421">
    <property type="entry name" value="NITRATE/NITRITE SENSOR PROTEIN NARX-RELATED"/>
    <property type="match status" value="1"/>
</dbReference>
<keyword evidence="4" id="KW-0418">Kinase</keyword>
<name>A0ABP7TTE4_9BACT</name>
<dbReference type="PROSITE" id="PS50109">
    <property type="entry name" value="HIS_KIN"/>
    <property type="match status" value="1"/>
</dbReference>
<dbReference type="Gene3D" id="3.30.565.10">
    <property type="entry name" value="Histidine kinase-like ATPase, C-terminal domain"/>
    <property type="match status" value="1"/>
</dbReference>
<dbReference type="EMBL" id="BAABDK010000011">
    <property type="protein sequence ID" value="GAA4031010.1"/>
    <property type="molecule type" value="Genomic_DNA"/>
</dbReference>
<evidence type="ECO:0000259" key="6">
    <source>
        <dbReference type="PROSITE" id="PS50109"/>
    </source>
</evidence>
<organism evidence="9 10">
    <name type="scientific">Hymenobacter glaciei</name>
    <dbReference type="NCBI Taxonomy" id="877209"/>
    <lineage>
        <taxon>Bacteria</taxon>
        <taxon>Pseudomonadati</taxon>
        <taxon>Bacteroidota</taxon>
        <taxon>Cytophagia</taxon>
        <taxon>Cytophagales</taxon>
        <taxon>Hymenobacteraceae</taxon>
        <taxon>Hymenobacter</taxon>
    </lineage>
</organism>
<evidence type="ECO:0000259" key="8">
    <source>
        <dbReference type="PROSITE" id="PS50113"/>
    </source>
</evidence>
<dbReference type="SMART" id="SM00086">
    <property type="entry name" value="PAC"/>
    <property type="match status" value="2"/>
</dbReference>
<evidence type="ECO:0000256" key="2">
    <source>
        <dbReference type="ARBA" id="ARBA00012438"/>
    </source>
</evidence>
<dbReference type="Gene3D" id="3.30.450.20">
    <property type="entry name" value="PAS domain"/>
    <property type="match status" value="4"/>
</dbReference>
<dbReference type="SMART" id="SM00387">
    <property type="entry name" value="HATPase_c"/>
    <property type="match status" value="1"/>
</dbReference>
<evidence type="ECO:0000259" key="7">
    <source>
        <dbReference type="PROSITE" id="PS50112"/>
    </source>
</evidence>
<dbReference type="EC" id="2.7.13.3" evidence="2"/>
<comment type="caution">
    <text evidence="9">The sequence shown here is derived from an EMBL/GenBank/DDBJ whole genome shotgun (WGS) entry which is preliminary data.</text>
</comment>
<dbReference type="CDD" id="cd00130">
    <property type="entry name" value="PAS"/>
    <property type="match status" value="2"/>
</dbReference>
<feature type="domain" description="PAC" evidence="8">
    <location>
        <begin position="406"/>
        <end position="458"/>
    </location>
</feature>
<protein>
    <recommendedName>
        <fullName evidence="2">histidine kinase</fullName>
        <ecNumber evidence="2">2.7.13.3</ecNumber>
    </recommendedName>
</protein>
<dbReference type="InterPro" id="IPR000014">
    <property type="entry name" value="PAS"/>
</dbReference>
<dbReference type="Pfam" id="PF08448">
    <property type="entry name" value="PAS_4"/>
    <property type="match status" value="1"/>
</dbReference>
<evidence type="ECO:0000256" key="3">
    <source>
        <dbReference type="ARBA" id="ARBA00022679"/>
    </source>
</evidence>
<comment type="catalytic activity">
    <reaction evidence="1">
        <text>ATP + protein L-histidine = ADP + protein N-phospho-L-histidine.</text>
        <dbReference type="EC" id="2.7.13.3"/>
    </reaction>
</comment>
<evidence type="ECO:0000313" key="10">
    <source>
        <dbReference type="Proteomes" id="UP001501469"/>
    </source>
</evidence>
<sequence>MPTPAPDELPPGLTAAHASLLALRDRAETRRRLVTQASAPHTPEETQRLVQELQVHQIELEMQYEELLLAQAEAENARGQYVDLYEFAPVGYFSLSENGLIEQLNLCASQQLGAVRQRLVGRRFALFVAPAQRLEFGQFLARVFSSEASQSIELPLLHEDGTSFYGHLEGLRTAMPNGPQCRLAVLDVTARRRAADALAASEARFRKLFTDSSDAVVLLQGTQYVDCNAAALRLIGARHREQLVGQPAWMPAPEFQPNGQRTSDLFQATIAEAVAQGSRRCEALMHRVTGEEIWVEAVLTPIELGGTAPLVHILWRDVTAARAAAQRLHDSEARLSLALAASQTGVFTWDFGTNEIVGDARSQEVFGRQPTTGPVLVEDIKTSFHPHDLARVWGGLQAAIAVQGPLELSFRVVWPDDSVHYLHLAGRVVANGQGHATGLTGVLRDVTAQRAADEELHYKNLVLERMLQKLPMVLTRLRPDGTYLESVGAGLASVGILPGSLVGKNVHNIFTTVQPELARVLHGGQAEFLAQIPVAGGPPVAFQNYAFFDEQGHQVVVLAVDVTVAEQQRRQLQVEKDFTQSLLENSVDCIITLDEQGRIVVWNAEAARYFGLSTAQVQGQPLLDVLPDLGQYTEHELARALAGDRIDRFNRTFRQRPGRYDAHLVPLPPPVGNASGGVLVILRDVTERERLAEEATQQRLRQQQEVLAAILTTQESERKRIAEALHNGLGQLLYAAKLSLDKSAGQPPAPRESVRLLEEAIRTTRTISFELTPGILEDFGLRTALEALVKRIAPARLPVHLHLRGLEQRLPAQVEIAVYRAVQELLNNVMKHAQATEVEVHVAHEPKRLYVSVEDNGCGFEPAVLAAEPLVGIGLAGVRNRVALLGGELSVESELGRGTIISFEVDV</sequence>
<evidence type="ECO:0000313" key="9">
    <source>
        <dbReference type="EMBL" id="GAA4031010.1"/>
    </source>
</evidence>
<dbReference type="Proteomes" id="UP001501469">
    <property type="component" value="Unassembled WGS sequence"/>
</dbReference>
<dbReference type="InterPro" id="IPR050482">
    <property type="entry name" value="Sensor_HK_TwoCompSys"/>
</dbReference>
<dbReference type="Gene3D" id="1.20.5.1930">
    <property type="match status" value="1"/>
</dbReference>
<dbReference type="InterPro" id="IPR001610">
    <property type="entry name" value="PAC"/>
</dbReference>
<gene>
    <name evidence="9" type="ORF">GCM10022409_14050</name>
</gene>
<dbReference type="InterPro" id="IPR036890">
    <property type="entry name" value="HATPase_C_sf"/>
</dbReference>
<dbReference type="Gene3D" id="2.10.70.100">
    <property type="match status" value="1"/>
</dbReference>
<keyword evidence="10" id="KW-1185">Reference proteome</keyword>
<proteinExistence type="predicted"/>
<dbReference type="InterPro" id="IPR005467">
    <property type="entry name" value="His_kinase_dom"/>
</dbReference>
<dbReference type="Pfam" id="PF13426">
    <property type="entry name" value="PAS_9"/>
    <property type="match status" value="2"/>
</dbReference>
<feature type="domain" description="PAS" evidence="7">
    <location>
        <begin position="575"/>
        <end position="644"/>
    </location>
</feature>
<evidence type="ECO:0000256" key="4">
    <source>
        <dbReference type="ARBA" id="ARBA00022777"/>
    </source>
</evidence>
<dbReference type="InterPro" id="IPR035965">
    <property type="entry name" value="PAS-like_dom_sf"/>
</dbReference>
<dbReference type="Pfam" id="PF08447">
    <property type="entry name" value="PAS_3"/>
    <property type="match status" value="1"/>
</dbReference>
<dbReference type="PROSITE" id="PS50113">
    <property type="entry name" value="PAC"/>
    <property type="match status" value="1"/>
</dbReference>
<accession>A0ABP7TTE4</accession>
<reference evidence="10" key="1">
    <citation type="journal article" date="2019" name="Int. J. Syst. Evol. Microbiol.">
        <title>The Global Catalogue of Microorganisms (GCM) 10K type strain sequencing project: providing services to taxonomists for standard genome sequencing and annotation.</title>
        <authorList>
            <consortium name="The Broad Institute Genomics Platform"/>
            <consortium name="The Broad Institute Genome Sequencing Center for Infectious Disease"/>
            <person name="Wu L."/>
            <person name="Ma J."/>
        </authorList>
    </citation>
    <scope>NUCLEOTIDE SEQUENCE [LARGE SCALE GENOMIC DNA]</scope>
    <source>
        <strain evidence="10">JCM 17225</strain>
    </source>
</reference>
<dbReference type="InterPro" id="IPR013656">
    <property type="entry name" value="PAS_4"/>
</dbReference>